<gene>
    <name evidence="1" type="ORF">PPG34_09995</name>
</gene>
<reference evidence="1 2" key="1">
    <citation type="journal article" date="2023" name="ISME J.">
        <title>Cultivation and genomic characterization of novel and ubiquitous marine nitrite-oxidizing bacteria from the Nitrospirales.</title>
        <authorList>
            <person name="Mueller A.J."/>
            <person name="Daebeler A."/>
            <person name="Herbold C.W."/>
            <person name="Kirkegaard R.H."/>
            <person name="Daims H."/>
        </authorList>
    </citation>
    <scope>NUCLEOTIDE SEQUENCE [LARGE SCALE GENOMIC DNA]</scope>
    <source>
        <strain evidence="1 2">EB</strain>
    </source>
</reference>
<organism evidence="1 2">
    <name type="scientific">Candidatus Nitronereus thalassa</name>
    <dbReference type="NCBI Taxonomy" id="3020898"/>
    <lineage>
        <taxon>Bacteria</taxon>
        <taxon>Pseudomonadati</taxon>
        <taxon>Nitrospirota</taxon>
        <taxon>Nitrospiria</taxon>
        <taxon>Nitrospirales</taxon>
        <taxon>Nitrospiraceae</taxon>
        <taxon>Candidatus Nitronereus</taxon>
    </lineage>
</organism>
<evidence type="ECO:0000313" key="2">
    <source>
        <dbReference type="Proteomes" id="UP001250932"/>
    </source>
</evidence>
<protein>
    <recommendedName>
        <fullName evidence="3">Exonuclease</fullName>
    </recommendedName>
</protein>
<dbReference type="InterPro" id="IPR012337">
    <property type="entry name" value="RNaseH-like_sf"/>
</dbReference>
<dbReference type="InterPro" id="IPR036397">
    <property type="entry name" value="RNaseH_sf"/>
</dbReference>
<accession>A0ABU3K8K0</accession>
<dbReference type="Proteomes" id="UP001250932">
    <property type="component" value="Unassembled WGS sequence"/>
</dbReference>
<name>A0ABU3K8K0_9BACT</name>
<dbReference type="Gene3D" id="3.30.420.10">
    <property type="entry name" value="Ribonuclease H-like superfamily/Ribonuclease H"/>
    <property type="match status" value="1"/>
</dbReference>
<sequence>MKNELSNDKKSLIDVYFSADVETDGPIPGPYSMLSFALVFAGQFDGQEFHRPKNLTETFYCELKPISDHYESEALRVNKLDREMLMRKGEDPIKAMTSASRWVKKIANGNRPILVAYPLSFDWTWLYWYFVQFSSEGSPFNHSGCFDLKTAYAVKAGVPIAAAGRSNLENWLRSQLTHSHNALNDAKEQAEIFANLIEWEGRAVEFSKNPAR</sequence>
<evidence type="ECO:0008006" key="3">
    <source>
        <dbReference type="Google" id="ProtNLM"/>
    </source>
</evidence>
<dbReference type="SUPFAM" id="SSF53098">
    <property type="entry name" value="Ribonuclease H-like"/>
    <property type="match status" value="1"/>
</dbReference>
<dbReference type="EMBL" id="JAQOUE010000001">
    <property type="protein sequence ID" value="MDT7042682.1"/>
    <property type="molecule type" value="Genomic_DNA"/>
</dbReference>
<dbReference type="RefSeq" id="WP_313833123.1">
    <property type="nucleotide sequence ID" value="NZ_JAQOUE010000001.1"/>
</dbReference>
<keyword evidence="2" id="KW-1185">Reference proteome</keyword>
<evidence type="ECO:0000313" key="1">
    <source>
        <dbReference type="EMBL" id="MDT7042682.1"/>
    </source>
</evidence>
<comment type="caution">
    <text evidence="1">The sequence shown here is derived from an EMBL/GenBank/DDBJ whole genome shotgun (WGS) entry which is preliminary data.</text>
</comment>
<proteinExistence type="predicted"/>